<name>A0AAW1LB37_POPJA</name>
<evidence type="ECO:0008006" key="3">
    <source>
        <dbReference type="Google" id="ProtNLM"/>
    </source>
</evidence>
<evidence type="ECO:0000313" key="1">
    <source>
        <dbReference type="EMBL" id="KAK9732220.1"/>
    </source>
</evidence>
<dbReference type="Proteomes" id="UP001458880">
    <property type="component" value="Unassembled WGS sequence"/>
</dbReference>
<comment type="caution">
    <text evidence="1">The sequence shown here is derived from an EMBL/GenBank/DDBJ whole genome shotgun (WGS) entry which is preliminary data.</text>
</comment>
<reference evidence="1 2" key="1">
    <citation type="journal article" date="2024" name="BMC Genomics">
        <title>De novo assembly and annotation of Popillia japonica's genome with initial clues to its potential as an invasive pest.</title>
        <authorList>
            <person name="Cucini C."/>
            <person name="Boschi S."/>
            <person name="Funari R."/>
            <person name="Cardaioli E."/>
            <person name="Iannotti N."/>
            <person name="Marturano G."/>
            <person name="Paoli F."/>
            <person name="Bruttini M."/>
            <person name="Carapelli A."/>
            <person name="Frati F."/>
            <person name="Nardi F."/>
        </authorList>
    </citation>
    <scope>NUCLEOTIDE SEQUENCE [LARGE SCALE GENOMIC DNA]</scope>
    <source>
        <strain evidence="1">DMR45628</strain>
    </source>
</reference>
<gene>
    <name evidence="1" type="ORF">QE152_g13072</name>
</gene>
<evidence type="ECO:0000313" key="2">
    <source>
        <dbReference type="Proteomes" id="UP001458880"/>
    </source>
</evidence>
<protein>
    <recommendedName>
        <fullName evidence="3">DNA helicase</fullName>
    </recommendedName>
</protein>
<sequence length="114" mass="13109">MIRWLEQLGNNILPTLHNHLRSNLIQILPECITATLDDLIENIFGDMRAGEVLNKAILTPLNEECHLIYERVLNRIDSPEMNYLVIDDIVSDDPEERNLYLIKFLNSLTPSGLP</sequence>
<dbReference type="AlphaFoldDB" id="A0AAW1LB37"/>
<organism evidence="1 2">
    <name type="scientific">Popillia japonica</name>
    <name type="common">Japanese beetle</name>
    <dbReference type="NCBI Taxonomy" id="7064"/>
    <lineage>
        <taxon>Eukaryota</taxon>
        <taxon>Metazoa</taxon>
        <taxon>Ecdysozoa</taxon>
        <taxon>Arthropoda</taxon>
        <taxon>Hexapoda</taxon>
        <taxon>Insecta</taxon>
        <taxon>Pterygota</taxon>
        <taxon>Neoptera</taxon>
        <taxon>Endopterygota</taxon>
        <taxon>Coleoptera</taxon>
        <taxon>Polyphaga</taxon>
        <taxon>Scarabaeiformia</taxon>
        <taxon>Scarabaeidae</taxon>
        <taxon>Rutelinae</taxon>
        <taxon>Popillia</taxon>
    </lineage>
</organism>
<dbReference type="EMBL" id="JASPKY010000121">
    <property type="protein sequence ID" value="KAK9732220.1"/>
    <property type="molecule type" value="Genomic_DNA"/>
</dbReference>
<accession>A0AAW1LB37</accession>
<keyword evidence="2" id="KW-1185">Reference proteome</keyword>
<proteinExistence type="predicted"/>